<name>A0A2A2H3V6_METBR</name>
<dbReference type="EMBL" id="LMVM01000033">
    <property type="protein sequence ID" value="PAV04078.1"/>
    <property type="molecule type" value="Genomic_DNA"/>
</dbReference>
<dbReference type="SMART" id="SM01118">
    <property type="entry name" value="CYTH"/>
    <property type="match status" value="1"/>
</dbReference>
<evidence type="ECO:0000313" key="3">
    <source>
        <dbReference type="Proteomes" id="UP000217784"/>
    </source>
</evidence>
<dbReference type="PANTHER" id="PTHR21028:SF2">
    <property type="entry name" value="CYTH DOMAIN-CONTAINING PROTEIN"/>
    <property type="match status" value="1"/>
</dbReference>
<dbReference type="InterPro" id="IPR033469">
    <property type="entry name" value="CYTH-like_dom_sf"/>
</dbReference>
<comment type="caution">
    <text evidence="2">The sequence shown here is derived from an EMBL/GenBank/DDBJ whole genome shotgun (WGS) entry which is preliminary data.</text>
</comment>
<accession>A0A2A2H3V6</accession>
<dbReference type="CDD" id="cd07890">
    <property type="entry name" value="CYTH-like_AC_IV-like"/>
    <property type="match status" value="1"/>
</dbReference>
<dbReference type="Pfam" id="PF01928">
    <property type="entry name" value="CYTH"/>
    <property type="match status" value="1"/>
</dbReference>
<gene>
    <name evidence="2" type="ORF">ASJ80_03425</name>
</gene>
<keyword evidence="3" id="KW-1185">Reference proteome</keyword>
<reference evidence="2 3" key="1">
    <citation type="journal article" date="2017" name="BMC Genomics">
        <title>Genomic analysis of methanogenic archaea reveals a shift towards energy conservation.</title>
        <authorList>
            <person name="Gilmore S.P."/>
            <person name="Henske J.K."/>
            <person name="Sexton J.A."/>
            <person name="Solomon K.V."/>
            <person name="Seppala S."/>
            <person name="Yoo J.I."/>
            <person name="Huyett L.M."/>
            <person name="Pressman A."/>
            <person name="Cogan J.Z."/>
            <person name="Kivenson V."/>
            <person name="Peng X."/>
            <person name="Tan Y."/>
            <person name="Valentine D.L."/>
            <person name="O'Malley M.A."/>
        </authorList>
    </citation>
    <scope>NUCLEOTIDE SEQUENCE [LARGE SCALE GENOMIC DNA]</scope>
    <source>
        <strain evidence="2 3">M.o.H.</strain>
    </source>
</reference>
<dbReference type="OrthoDB" id="46040at2157"/>
<evidence type="ECO:0000313" key="2">
    <source>
        <dbReference type="EMBL" id="PAV04078.1"/>
    </source>
</evidence>
<dbReference type="AlphaFoldDB" id="A0A2A2H3V6"/>
<organism evidence="2 3">
    <name type="scientific">Methanobacterium bryantii</name>
    <dbReference type="NCBI Taxonomy" id="2161"/>
    <lineage>
        <taxon>Archaea</taxon>
        <taxon>Methanobacteriati</taxon>
        <taxon>Methanobacteriota</taxon>
        <taxon>Methanomada group</taxon>
        <taxon>Methanobacteria</taxon>
        <taxon>Methanobacteriales</taxon>
        <taxon>Methanobacteriaceae</taxon>
        <taxon>Methanobacterium</taxon>
    </lineage>
</organism>
<sequence length="183" mass="21296">MIEVEAKAHVNDFNSVREKLKEIGAERVMIEHQKDTYFNNPEYRDFEKSDEALRIRNTTINNKKSEIILTYKGPKLDNVSKTRKEIEVNVEDSKNAGLILENLGFKPAADVEKERTTYSFQEFTISLDKVHKVGSFVEIEKGMVEGEDFKEAIDKIFQIYKKLGIEDGFERRSYLELMGVYKD</sequence>
<protein>
    <submittedName>
        <fullName evidence="2">Adenylate cyclase</fullName>
    </submittedName>
</protein>
<dbReference type="PROSITE" id="PS51707">
    <property type="entry name" value="CYTH"/>
    <property type="match status" value="1"/>
</dbReference>
<evidence type="ECO:0000259" key="1">
    <source>
        <dbReference type="PROSITE" id="PS51707"/>
    </source>
</evidence>
<dbReference type="InterPro" id="IPR023577">
    <property type="entry name" value="CYTH_domain"/>
</dbReference>
<dbReference type="NCBIfam" id="TIGR00318">
    <property type="entry name" value="cyaB"/>
    <property type="match status" value="1"/>
</dbReference>
<dbReference type="PANTHER" id="PTHR21028">
    <property type="entry name" value="SI:CH211-156B7.4"/>
    <property type="match status" value="1"/>
</dbReference>
<feature type="domain" description="CYTH" evidence="1">
    <location>
        <begin position="1"/>
        <end position="180"/>
    </location>
</feature>
<dbReference type="Proteomes" id="UP000217784">
    <property type="component" value="Unassembled WGS sequence"/>
</dbReference>
<proteinExistence type="predicted"/>
<dbReference type="Gene3D" id="2.40.320.10">
    <property type="entry name" value="Hypothetical Protein Pfu-838710-001"/>
    <property type="match status" value="1"/>
</dbReference>
<dbReference type="InterPro" id="IPR008173">
    <property type="entry name" value="Adenylyl_cyclase_CyaB"/>
</dbReference>
<dbReference type="RefSeq" id="WP_069585777.1">
    <property type="nucleotide sequence ID" value="NZ_LMVM01000033.1"/>
</dbReference>
<dbReference type="SUPFAM" id="SSF55154">
    <property type="entry name" value="CYTH-like phosphatases"/>
    <property type="match status" value="1"/>
</dbReference>